<keyword evidence="1" id="KW-0175">Coiled coil</keyword>
<name>A0A7G8BHD5_9BACT</name>
<gene>
    <name evidence="2" type="ORF">H7849_23540</name>
</gene>
<dbReference type="KEGG" id="adin:H7849_23540"/>
<sequence length="510" mass="57771">MPLDAYSSPEIEAIADEVLGQKRRTLLDELRSEQMHTIHLSLAESARALDANADLIRSTQRSIQDLTEQAEELGDVRARLNALPPSEHESTAEFVRVSRQQQLNQRETSKLDAFDRELGSLDQGIEQMKKKTQFVFKARLAEEHSANADILRRYDNLLAATLDRIEDHFSTISTQIREAQKTIAKARDGITKAHSDHASELARLTALNQAASEQARTRATLEQQLAKLQSVEEQRSELNIELKTLLDLRKSLKAKHILMRDQISGIREEVASELQREAGKRVRIRIMRNADHLAYQQMLVDGLRGARVRNHEEIISTLMQLRPEQLAQLIQTDDVESLEELTAFGRERSRKILDAFRESVDPLALEVIAIEDRVGIELNVSSAGKANFKDASDLSRGQKCTALLPILLARRDSPLVIDQPEDNLDNHFIFETVVNAVQRLKKRRQMIFITHNANIPVLAEADLVLVMNSDGRIGVIERSGSVDECREQIIELLEGGRRAFELRSKRYETA</sequence>
<accession>A0A7G8BHD5</accession>
<dbReference type="InterPro" id="IPR027417">
    <property type="entry name" value="P-loop_NTPase"/>
</dbReference>
<dbReference type="SUPFAM" id="SSF52540">
    <property type="entry name" value="P-loop containing nucleoside triphosphate hydrolases"/>
    <property type="match status" value="2"/>
</dbReference>
<organism evidence="2 3">
    <name type="scientific">Alloacidobacterium dinghuense</name>
    <dbReference type="NCBI Taxonomy" id="2763107"/>
    <lineage>
        <taxon>Bacteria</taxon>
        <taxon>Pseudomonadati</taxon>
        <taxon>Acidobacteriota</taxon>
        <taxon>Terriglobia</taxon>
        <taxon>Terriglobales</taxon>
        <taxon>Acidobacteriaceae</taxon>
        <taxon>Alloacidobacterium</taxon>
    </lineage>
</organism>
<reference evidence="2 3" key="1">
    <citation type="submission" date="2020-08" db="EMBL/GenBank/DDBJ databases">
        <title>Edaphobacter telluris sp. nov. and Acidobacterium dinghuensis sp. nov., two acidobacteria isolated from forest soil.</title>
        <authorList>
            <person name="Fu J."/>
            <person name="Qiu L."/>
        </authorList>
    </citation>
    <scope>NUCLEOTIDE SEQUENCE [LARGE SCALE GENOMIC DNA]</scope>
    <source>
        <strain evidence="2">4Y35</strain>
    </source>
</reference>
<dbReference type="RefSeq" id="WP_186742912.1">
    <property type="nucleotide sequence ID" value="NZ_CP060394.1"/>
</dbReference>
<protein>
    <submittedName>
        <fullName evidence="2">Uncharacterized protein</fullName>
    </submittedName>
</protein>
<dbReference type="Proteomes" id="UP000515312">
    <property type="component" value="Chromosome"/>
</dbReference>
<dbReference type="Gene3D" id="3.40.50.300">
    <property type="entry name" value="P-loop containing nucleotide triphosphate hydrolases"/>
    <property type="match status" value="1"/>
</dbReference>
<dbReference type="AlphaFoldDB" id="A0A7G8BHD5"/>
<keyword evidence="3" id="KW-1185">Reference proteome</keyword>
<evidence type="ECO:0000313" key="3">
    <source>
        <dbReference type="Proteomes" id="UP000515312"/>
    </source>
</evidence>
<feature type="coiled-coil region" evidence="1">
    <location>
        <begin position="204"/>
        <end position="255"/>
    </location>
</feature>
<feature type="coiled-coil region" evidence="1">
    <location>
        <begin position="56"/>
        <end position="83"/>
    </location>
</feature>
<evidence type="ECO:0000256" key="1">
    <source>
        <dbReference type="SAM" id="Coils"/>
    </source>
</evidence>
<dbReference type="EMBL" id="CP060394">
    <property type="protein sequence ID" value="QNI31955.1"/>
    <property type="molecule type" value="Genomic_DNA"/>
</dbReference>
<proteinExistence type="predicted"/>
<evidence type="ECO:0000313" key="2">
    <source>
        <dbReference type="EMBL" id="QNI31955.1"/>
    </source>
</evidence>